<gene>
    <name evidence="7" type="ORF">EXIGLDRAFT_732426</name>
    <name evidence="8" type="ORF">EXIGLDRAFT_732427</name>
</gene>
<evidence type="ECO:0000313" key="7">
    <source>
        <dbReference type="EMBL" id="KZV80760.1"/>
    </source>
</evidence>
<dbReference type="SUPFAM" id="SSF49899">
    <property type="entry name" value="Concanavalin A-like lectins/glucanases"/>
    <property type="match status" value="1"/>
</dbReference>
<keyword evidence="2" id="KW-0812">Transmembrane</keyword>
<dbReference type="EMBL" id="KV426454">
    <property type="protein sequence ID" value="KZV80761.1"/>
    <property type="molecule type" value="Genomic_DNA"/>
</dbReference>
<name>A0A165BJE9_EXIGL</name>
<feature type="compositionally biased region" description="Low complexity" evidence="5">
    <location>
        <begin position="21"/>
        <end position="31"/>
    </location>
</feature>
<evidence type="ECO:0000313" key="9">
    <source>
        <dbReference type="Proteomes" id="UP000077266"/>
    </source>
</evidence>
<dbReference type="AlphaFoldDB" id="A0A165BJE9"/>
<dbReference type="Gene3D" id="2.60.120.920">
    <property type="match status" value="1"/>
</dbReference>
<dbReference type="InterPro" id="IPR043136">
    <property type="entry name" value="B30.2/SPRY_sf"/>
</dbReference>
<dbReference type="CDD" id="cd12910">
    <property type="entry name" value="SPRY_SSH4_like"/>
    <property type="match status" value="1"/>
</dbReference>
<dbReference type="PROSITE" id="PS50188">
    <property type="entry name" value="B302_SPRY"/>
    <property type="match status" value="1"/>
</dbReference>
<dbReference type="Pfam" id="PF00622">
    <property type="entry name" value="SPRY"/>
    <property type="match status" value="1"/>
</dbReference>
<evidence type="ECO:0000313" key="8">
    <source>
        <dbReference type="EMBL" id="KZV80761.1"/>
    </source>
</evidence>
<protein>
    <recommendedName>
        <fullName evidence="6">B30.2/SPRY domain-containing protein</fullName>
    </recommendedName>
</protein>
<dbReference type="EMBL" id="KV426454">
    <property type="protein sequence ID" value="KZV80760.1"/>
    <property type="molecule type" value="Genomic_DNA"/>
</dbReference>
<keyword evidence="3" id="KW-1133">Transmembrane helix</keyword>
<dbReference type="InterPro" id="IPR050618">
    <property type="entry name" value="Ubq-SigPath_Reg"/>
</dbReference>
<feature type="compositionally biased region" description="Pro residues" evidence="5">
    <location>
        <begin position="52"/>
        <end position="62"/>
    </location>
</feature>
<dbReference type="InterPro" id="IPR003877">
    <property type="entry name" value="SPRY_dom"/>
</dbReference>
<sequence>MSFKGWGHKLFAPPPGPPPTQATQQQQTFAPPAGPPPSYTPPSAPPAQTRYAPPPGPPPPPSYDDLAAIYPADAAEPPPPPPVLSYFASPALNASADDADAGQTFVEQNPLSAPRPLLPHEIAASDSGDYYLLAPSHFNGYGTATRSPADGSTLVRSARACRDTTLLSHLPLYSASRRTVDTVYYELQIVSLGREGSVAIGFAAVPYPPFRLPGWHRGSIAVHADDGHRFACDADGGVPLTEPFCAGDVVGLGLELRTGQVWFTRNGALAGGWNLREGRTEYSDSWGNEWDGLDGRYDVYAAVGICGEASTIVNLGGARAGRPWMWVPNAVA</sequence>
<dbReference type="InterPro" id="IPR001870">
    <property type="entry name" value="B30.2/SPRY"/>
</dbReference>
<comment type="subcellular location">
    <subcellularLocation>
        <location evidence="1">Membrane</location>
        <topology evidence="1">Single-pass membrane protein</topology>
    </subcellularLocation>
</comment>
<evidence type="ECO:0000259" key="6">
    <source>
        <dbReference type="PROSITE" id="PS50188"/>
    </source>
</evidence>
<feature type="compositionally biased region" description="Pro residues" evidence="5">
    <location>
        <begin position="32"/>
        <end position="45"/>
    </location>
</feature>
<dbReference type="GO" id="GO:0016020">
    <property type="term" value="C:membrane"/>
    <property type="evidence" value="ECO:0007669"/>
    <property type="project" value="UniProtKB-SubCell"/>
</dbReference>
<evidence type="ECO:0000256" key="4">
    <source>
        <dbReference type="ARBA" id="ARBA00023136"/>
    </source>
</evidence>
<evidence type="ECO:0000256" key="2">
    <source>
        <dbReference type="ARBA" id="ARBA00022692"/>
    </source>
</evidence>
<feature type="domain" description="B30.2/SPRY" evidence="6">
    <location>
        <begin position="110"/>
        <end position="320"/>
    </location>
</feature>
<feature type="region of interest" description="Disordered" evidence="5">
    <location>
        <begin position="1"/>
        <end position="66"/>
    </location>
</feature>
<evidence type="ECO:0000256" key="3">
    <source>
        <dbReference type="ARBA" id="ARBA00022989"/>
    </source>
</evidence>
<keyword evidence="4" id="KW-0472">Membrane</keyword>
<evidence type="ECO:0000256" key="1">
    <source>
        <dbReference type="ARBA" id="ARBA00004167"/>
    </source>
</evidence>
<dbReference type="PANTHER" id="PTHR12864">
    <property type="entry name" value="RAN BINDING PROTEIN 9-RELATED"/>
    <property type="match status" value="1"/>
</dbReference>
<keyword evidence="9" id="KW-1185">Reference proteome</keyword>
<reference evidence="8 9" key="1">
    <citation type="journal article" date="2016" name="Mol. Biol. Evol.">
        <title>Comparative Genomics of Early-Diverging Mushroom-Forming Fungi Provides Insights into the Origins of Lignocellulose Decay Capabilities.</title>
        <authorList>
            <person name="Nagy L.G."/>
            <person name="Riley R."/>
            <person name="Tritt A."/>
            <person name="Adam C."/>
            <person name="Daum C."/>
            <person name="Floudas D."/>
            <person name="Sun H."/>
            <person name="Yadav J.S."/>
            <person name="Pangilinan J."/>
            <person name="Larsson K.H."/>
            <person name="Matsuura K."/>
            <person name="Barry K."/>
            <person name="Labutti K."/>
            <person name="Kuo R."/>
            <person name="Ohm R.A."/>
            <person name="Bhattacharya S.S."/>
            <person name="Shirouzu T."/>
            <person name="Yoshinaga Y."/>
            <person name="Martin F.M."/>
            <person name="Grigoriev I.V."/>
            <person name="Hibbett D.S."/>
        </authorList>
    </citation>
    <scope>NUCLEOTIDE SEQUENCE [LARGE SCALE GENOMIC DNA]</scope>
    <source>
        <strain evidence="8 9">HHB12029</strain>
    </source>
</reference>
<dbReference type="OrthoDB" id="258495at2759"/>
<dbReference type="STRING" id="1314781.A0A165BJE9"/>
<dbReference type="Proteomes" id="UP000077266">
    <property type="component" value="Unassembled WGS sequence"/>
</dbReference>
<dbReference type="InterPro" id="IPR013320">
    <property type="entry name" value="ConA-like_dom_sf"/>
</dbReference>
<accession>A0A165BJE9</accession>
<dbReference type="InterPro" id="IPR035780">
    <property type="entry name" value="SPRY_Ssh4-like"/>
</dbReference>
<organism evidence="8 9">
    <name type="scientific">Exidia glandulosa HHB12029</name>
    <dbReference type="NCBI Taxonomy" id="1314781"/>
    <lineage>
        <taxon>Eukaryota</taxon>
        <taxon>Fungi</taxon>
        <taxon>Dikarya</taxon>
        <taxon>Basidiomycota</taxon>
        <taxon>Agaricomycotina</taxon>
        <taxon>Agaricomycetes</taxon>
        <taxon>Auriculariales</taxon>
        <taxon>Exidiaceae</taxon>
        <taxon>Exidia</taxon>
    </lineage>
</organism>
<proteinExistence type="predicted"/>
<evidence type="ECO:0000256" key="5">
    <source>
        <dbReference type="SAM" id="MobiDB-lite"/>
    </source>
</evidence>
<dbReference type="SMART" id="SM00449">
    <property type="entry name" value="SPRY"/>
    <property type="match status" value="1"/>
</dbReference>